<evidence type="ECO:0000259" key="10">
    <source>
        <dbReference type="PROSITE" id="PS50011"/>
    </source>
</evidence>
<evidence type="ECO:0000256" key="9">
    <source>
        <dbReference type="SAM" id="MobiDB-lite"/>
    </source>
</evidence>
<dbReference type="PANTHER" id="PTHR45832:SF22">
    <property type="entry name" value="SERINE_THREONINE-PROTEIN KINASE SAMKA-RELATED"/>
    <property type="match status" value="1"/>
</dbReference>
<comment type="cofactor">
    <cofactor evidence="1">
        <name>Mg(2+)</name>
        <dbReference type="ChEBI" id="CHEBI:18420"/>
    </cofactor>
</comment>
<dbReference type="InterPro" id="IPR000719">
    <property type="entry name" value="Prot_kinase_dom"/>
</dbReference>
<evidence type="ECO:0000256" key="2">
    <source>
        <dbReference type="ARBA" id="ARBA00008874"/>
    </source>
</evidence>
<dbReference type="Proteomes" id="UP000504627">
    <property type="component" value="Unplaced"/>
</dbReference>
<organism evidence="11 12">
    <name type="scientific">Pipra filicauda</name>
    <name type="common">Wire-tailed manakin</name>
    <dbReference type="NCBI Taxonomy" id="649802"/>
    <lineage>
        <taxon>Eukaryota</taxon>
        <taxon>Metazoa</taxon>
        <taxon>Chordata</taxon>
        <taxon>Craniata</taxon>
        <taxon>Vertebrata</taxon>
        <taxon>Euteleostomi</taxon>
        <taxon>Archelosauria</taxon>
        <taxon>Archosauria</taxon>
        <taxon>Dinosauria</taxon>
        <taxon>Saurischia</taxon>
        <taxon>Theropoda</taxon>
        <taxon>Coelurosauria</taxon>
        <taxon>Aves</taxon>
        <taxon>Neognathae</taxon>
        <taxon>Neoaves</taxon>
        <taxon>Telluraves</taxon>
        <taxon>Australaves</taxon>
        <taxon>Passeriformes</taxon>
        <taxon>Pipridae</taxon>
        <taxon>Pipra</taxon>
    </lineage>
</organism>
<keyword evidence="7" id="KW-0067">ATP-binding</keyword>
<dbReference type="AlphaFoldDB" id="A0A7R5KNE7"/>
<evidence type="ECO:0000313" key="11">
    <source>
        <dbReference type="Proteomes" id="UP000504627"/>
    </source>
</evidence>
<evidence type="ECO:0000313" key="12">
    <source>
        <dbReference type="RefSeq" id="XP_039237969.1"/>
    </source>
</evidence>
<dbReference type="InterPro" id="IPR011009">
    <property type="entry name" value="Kinase-like_dom_sf"/>
</dbReference>
<dbReference type="EC" id="2.7.11.1" evidence="3"/>
<dbReference type="PROSITE" id="PS00108">
    <property type="entry name" value="PROTEIN_KINASE_ST"/>
    <property type="match status" value="1"/>
</dbReference>
<dbReference type="Gene3D" id="1.10.510.10">
    <property type="entry name" value="Transferase(Phosphotransferase) domain 1"/>
    <property type="match status" value="1"/>
</dbReference>
<evidence type="ECO:0000256" key="7">
    <source>
        <dbReference type="ARBA" id="ARBA00022840"/>
    </source>
</evidence>
<keyword evidence="11" id="KW-1185">Reference proteome</keyword>
<protein>
    <recommendedName>
        <fullName evidence="3">non-specific serine/threonine protein kinase</fullName>
        <ecNumber evidence="3">2.7.11.1</ecNumber>
    </recommendedName>
</protein>
<keyword evidence="6" id="KW-0547">Nucleotide-binding</keyword>
<dbReference type="PANTHER" id="PTHR45832">
    <property type="entry name" value="SERINE/THREONINE-PROTEIN KINASE SAMKA-RELATED-RELATED"/>
    <property type="match status" value="1"/>
</dbReference>
<gene>
    <name evidence="12" type="primary">LOC113993507</name>
</gene>
<dbReference type="SMART" id="SM00220">
    <property type="entry name" value="S_TKc"/>
    <property type="match status" value="1"/>
</dbReference>
<evidence type="ECO:0000256" key="6">
    <source>
        <dbReference type="ARBA" id="ARBA00022741"/>
    </source>
</evidence>
<evidence type="ECO:0000256" key="3">
    <source>
        <dbReference type="ARBA" id="ARBA00012513"/>
    </source>
</evidence>
<dbReference type="GeneID" id="113993507"/>
<dbReference type="GO" id="GO:0005524">
    <property type="term" value="F:ATP binding"/>
    <property type="evidence" value="ECO:0007669"/>
    <property type="project" value="UniProtKB-KW"/>
</dbReference>
<feature type="compositionally biased region" description="Polar residues" evidence="9">
    <location>
        <begin position="451"/>
        <end position="464"/>
    </location>
</feature>
<evidence type="ECO:0000256" key="5">
    <source>
        <dbReference type="ARBA" id="ARBA00022723"/>
    </source>
</evidence>
<dbReference type="InterPro" id="IPR051931">
    <property type="entry name" value="PAK3-like"/>
</dbReference>
<comment type="similarity">
    <text evidence="2">Belongs to the protein kinase superfamily. STE Ser/Thr protein kinase family. STE20 subfamily.</text>
</comment>
<evidence type="ECO:0000256" key="4">
    <source>
        <dbReference type="ARBA" id="ARBA00022679"/>
    </source>
</evidence>
<feature type="domain" description="Protein kinase" evidence="10">
    <location>
        <begin position="168"/>
        <end position="419"/>
    </location>
</feature>
<accession>A0A7R5KNE7</accession>
<dbReference type="PROSITE" id="PS50011">
    <property type="entry name" value="PROTEIN_KINASE_DOM"/>
    <property type="match status" value="1"/>
</dbReference>
<name>A0A7R5KNE7_9PASS</name>
<keyword evidence="8" id="KW-0460">Magnesium</keyword>
<evidence type="ECO:0000256" key="1">
    <source>
        <dbReference type="ARBA" id="ARBA00001946"/>
    </source>
</evidence>
<feature type="region of interest" description="Disordered" evidence="9">
    <location>
        <begin position="442"/>
        <end position="464"/>
    </location>
</feature>
<dbReference type="InterPro" id="IPR008271">
    <property type="entry name" value="Ser/Thr_kinase_AS"/>
</dbReference>
<keyword evidence="4" id="KW-0808">Transferase</keyword>
<evidence type="ECO:0000256" key="8">
    <source>
        <dbReference type="ARBA" id="ARBA00022842"/>
    </source>
</evidence>
<feature type="region of interest" description="Disordered" evidence="9">
    <location>
        <begin position="45"/>
        <end position="98"/>
    </location>
</feature>
<dbReference type="GO" id="GO:0046872">
    <property type="term" value="F:metal ion binding"/>
    <property type="evidence" value="ECO:0007669"/>
    <property type="project" value="UniProtKB-KW"/>
</dbReference>
<dbReference type="FunFam" id="1.10.510.10:FF:000768">
    <property type="entry name" value="Non-specific serine/threonine protein kinase"/>
    <property type="match status" value="1"/>
</dbReference>
<keyword evidence="5" id="KW-0479">Metal-binding</keyword>
<feature type="compositionally biased region" description="Low complexity" evidence="9">
    <location>
        <begin position="131"/>
        <end position="140"/>
    </location>
</feature>
<proteinExistence type="inferred from homology"/>
<dbReference type="SUPFAM" id="SSF56112">
    <property type="entry name" value="Protein kinase-like (PK-like)"/>
    <property type="match status" value="1"/>
</dbReference>
<dbReference type="Pfam" id="PF00069">
    <property type="entry name" value="Pkinase"/>
    <property type="match status" value="1"/>
</dbReference>
<dbReference type="RefSeq" id="XP_039237969.1">
    <property type="nucleotide sequence ID" value="XM_039382035.1"/>
</dbReference>
<dbReference type="GO" id="GO:0004674">
    <property type="term" value="F:protein serine/threonine kinase activity"/>
    <property type="evidence" value="ECO:0007669"/>
    <property type="project" value="UniProtKB-EC"/>
</dbReference>
<dbReference type="InParanoid" id="A0A7R5KNE7"/>
<dbReference type="Gene3D" id="3.30.200.20">
    <property type="entry name" value="Phosphorylase Kinase, domain 1"/>
    <property type="match status" value="1"/>
</dbReference>
<feature type="region of interest" description="Disordered" evidence="9">
    <location>
        <begin position="114"/>
        <end position="149"/>
    </location>
</feature>
<sequence length="464" mass="51360">MAKVFRRVCAAFRRVFPMAYAFCSHPDKPGLLTHLASKYVFRNRRGRPSRKLPQADPPQAPSLPSLYEDTEEEDNNEAPPVAAPEPEQPNSTNTCSGTKSSTALEAAALEATALEAADKDNTPTPEIPYISTSSSSCSSTNEQQKTVEEDSLEKLRSIVSVGDPMKKYVEWEKIASGAFGTVYAATDTATGGEVAIKQVCLQKQLKKERIVDELIVMRDNKHPNIVNYLDSYLVGDKLWIVMEYLDGGALSDVVKEISMSEGMMAAVSRECLQALAFLHCHQVIHRDLKGDNILLGMDGSVKLADFGLAARITPEQSKRSSVVGTVHWMAPEYLTKEEYGPKVDIWALGITVIEMLEGEPPYFWELPHRAMQLIISKGIPELQNREKLSPALQDFLNRCLQADEDSRWSAEELLQHPFLLSAMPLSGLTTVINAANQLREASRQRKGFGMPSSSSIDGWNSEQN</sequence>
<reference evidence="12" key="1">
    <citation type="submission" date="2025-08" db="UniProtKB">
        <authorList>
            <consortium name="RefSeq"/>
        </authorList>
    </citation>
    <scope>IDENTIFICATION</scope>
    <source>
        <tissue evidence="12">Muscle</tissue>
    </source>
</reference>